<proteinExistence type="inferred from homology"/>
<accession>A0ABS3KST5</accession>
<dbReference type="Pfam" id="PF01370">
    <property type="entry name" value="Epimerase"/>
    <property type="match status" value="1"/>
</dbReference>
<dbReference type="PANTHER" id="PTHR43000">
    <property type="entry name" value="DTDP-D-GLUCOSE 4,6-DEHYDRATASE-RELATED"/>
    <property type="match status" value="1"/>
</dbReference>
<feature type="domain" description="NAD-dependent epimerase/dehydratase" evidence="3">
    <location>
        <begin position="6"/>
        <end position="246"/>
    </location>
</feature>
<protein>
    <submittedName>
        <fullName evidence="4">NAD(P)-dependent oxidoreductase</fullName>
    </submittedName>
</protein>
<sequence>MPPRRILLIGGCGFVGLNIAEALLRQGHNVTLLDRHALPTAAAAAFGALSGRLTTGIVDVTRPDTVAPYLRDGADGMVLGAAITAGPAREAAAPEAILAVNLGALPGLLRLARDAAVGRVLNLSSAAAYGAGPGDTPLDEAGPACPTGLYAITKLAGEGVCDRLGALWGLDVISLRLSAVFGPWEHATGLRDTLSPPFQVMRAAAAGTPALLPRPGLRDWVYAPDVAEAVAMLLAAERPRQRLYNVTGAVPWPLLGWGQALCRVPRPGFACRLAEGGEVPTIDLHGTADRAPLSSSRLDGEFGWHARHGAAAAATHFEAWWLAHGAALEVMA</sequence>
<dbReference type="InterPro" id="IPR001509">
    <property type="entry name" value="Epimerase_deHydtase"/>
</dbReference>
<comment type="pathway">
    <text evidence="1">Bacterial outer membrane biogenesis; LPS O-antigen biosynthesis.</text>
</comment>
<evidence type="ECO:0000256" key="1">
    <source>
        <dbReference type="ARBA" id="ARBA00005125"/>
    </source>
</evidence>
<dbReference type="Gene3D" id="3.40.50.720">
    <property type="entry name" value="NAD(P)-binding Rossmann-like Domain"/>
    <property type="match status" value="1"/>
</dbReference>
<evidence type="ECO:0000313" key="4">
    <source>
        <dbReference type="EMBL" id="MBO1080102.1"/>
    </source>
</evidence>
<name>A0ABS3KST5_9PROT</name>
<evidence type="ECO:0000313" key="5">
    <source>
        <dbReference type="Proteomes" id="UP001518989"/>
    </source>
</evidence>
<dbReference type="CDD" id="cd08946">
    <property type="entry name" value="SDR_e"/>
    <property type="match status" value="1"/>
</dbReference>
<dbReference type="InterPro" id="IPR036291">
    <property type="entry name" value="NAD(P)-bd_dom_sf"/>
</dbReference>
<reference evidence="4 5" key="1">
    <citation type="submission" date="2020-09" db="EMBL/GenBank/DDBJ databases">
        <title>Roseomonas.</title>
        <authorList>
            <person name="Zhu W."/>
        </authorList>
    </citation>
    <scope>NUCLEOTIDE SEQUENCE [LARGE SCALE GENOMIC DNA]</scope>
    <source>
        <strain evidence="4 5">573</strain>
    </source>
</reference>
<dbReference type="EMBL" id="JACTNG010000007">
    <property type="protein sequence ID" value="MBO1080102.1"/>
    <property type="molecule type" value="Genomic_DNA"/>
</dbReference>
<keyword evidence="5" id="KW-1185">Reference proteome</keyword>
<gene>
    <name evidence="4" type="ORF">IAI61_13765</name>
</gene>
<comment type="similarity">
    <text evidence="2">Belongs to the NAD(P)-dependent epimerase/dehydratase family.</text>
</comment>
<organism evidence="4 5">
    <name type="scientific">Roseomonas haemaphysalidis</name>
    <dbReference type="NCBI Taxonomy" id="2768162"/>
    <lineage>
        <taxon>Bacteria</taxon>
        <taxon>Pseudomonadati</taxon>
        <taxon>Pseudomonadota</taxon>
        <taxon>Alphaproteobacteria</taxon>
        <taxon>Acetobacterales</taxon>
        <taxon>Roseomonadaceae</taxon>
        <taxon>Roseomonas</taxon>
    </lineage>
</organism>
<dbReference type="SUPFAM" id="SSF51735">
    <property type="entry name" value="NAD(P)-binding Rossmann-fold domains"/>
    <property type="match status" value="1"/>
</dbReference>
<dbReference type="Proteomes" id="UP001518989">
    <property type="component" value="Unassembled WGS sequence"/>
</dbReference>
<evidence type="ECO:0000256" key="2">
    <source>
        <dbReference type="ARBA" id="ARBA00007637"/>
    </source>
</evidence>
<evidence type="ECO:0000259" key="3">
    <source>
        <dbReference type="Pfam" id="PF01370"/>
    </source>
</evidence>
<comment type="caution">
    <text evidence="4">The sequence shown here is derived from an EMBL/GenBank/DDBJ whole genome shotgun (WGS) entry which is preliminary data.</text>
</comment>